<sequence>MGRKPLYQRYDMNIPSSKIDEEFIIVALAVGVCKDIPTHMFYSFAPHHEGSNWSST</sequence>
<evidence type="ECO:0000313" key="1">
    <source>
        <dbReference type="EMBL" id="GAE18182.1"/>
    </source>
</evidence>
<reference evidence="2" key="1">
    <citation type="journal article" date="2014" name="Genome">
        <title>Draft Genome Sequences of Three Strains of Bacteroides pyogenes Isolated from a Cat and Swine.</title>
        <authorList>
            <person name="Sakamoto M."/>
            <person name="Oshima K."/>
            <person name="Suda W."/>
            <person name="Kitamura K."/>
            <person name="Iida T."/>
            <person name="Hattori M."/>
            <person name="Ohkuma M."/>
        </authorList>
    </citation>
    <scope>NUCLEOTIDE SEQUENCE [LARGE SCALE GENOMIC DNA]</scope>
    <source>
        <strain evidence="2">JCM 6294</strain>
    </source>
</reference>
<accession>W4PEI6</accession>
<dbReference type="EMBL" id="BAIR01000005">
    <property type="protein sequence ID" value="GAE18182.1"/>
    <property type="molecule type" value="Genomic_DNA"/>
</dbReference>
<organism evidence="1 2">
    <name type="scientific">Bacteroides pyogenes DSM 20611 = JCM 6294</name>
    <dbReference type="NCBI Taxonomy" id="1121100"/>
    <lineage>
        <taxon>Bacteria</taxon>
        <taxon>Pseudomonadati</taxon>
        <taxon>Bacteroidota</taxon>
        <taxon>Bacteroidia</taxon>
        <taxon>Bacteroidales</taxon>
        <taxon>Bacteroidaceae</taxon>
        <taxon>Bacteroides</taxon>
    </lineage>
</organism>
<protein>
    <submittedName>
        <fullName evidence="1">Uncharacterized protein</fullName>
    </submittedName>
</protein>
<name>W4PEI6_9BACE</name>
<proteinExistence type="predicted"/>
<dbReference type="Proteomes" id="UP000018842">
    <property type="component" value="Unassembled WGS sequence"/>
</dbReference>
<comment type="caution">
    <text evidence="1">The sequence shown here is derived from an EMBL/GenBank/DDBJ whole genome shotgun (WGS) entry which is preliminary data.</text>
</comment>
<gene>
    <name evidence="1" type="ORF">JCM6294_1049</name>
</gene>
<dbReference type="RefSeq" id="WP_154656388.1">
    <property type="nucleotide sequence ID" value="NZ_ATZH01000008.1"/>
</dbReference>
<dbReference type="AlphaFoldDB" id="W4PEI6"/>
<evidence type="ECO:0000313" key="2">
    <source>
        <dbReference type="Proteomes" id="UP000018842"/>
    </source>
</evidence>